<sequence length="477" mass="51976">MILYAFIAFLLLFFLIGVSSYFVSKQTPSDYLVAGKNMSPLFVGLSAVATNNSGFMFIGMIGATYSMGLTSIWLMVGWVLGDYLIQRKTTAKIQQAGQSEEVHSFGGLVTNWVGNQSQNSNPKQLHQLRQLIGIITLIFLTVYSAAQLKAGTKATEALLNWSPEMGIMVSAVLIFIYSLAGGLRASIWTDVAQSIVMIIGMTLMVVFGWMHISDNGGVFNSLHAVSETYMNWFPADSNGLGAILFVIGWLFGGFGVIGQPHIVIRFVTLSPQHSVGHMQLYYYSWFFLFYGLTILAGLLSRVLIPEVADFDAELALPLLADKIMPEIFVGLILAALFAATMSTVDSLILACSASLSRDLTVTPTQSIWLTKFSTFIVLVVAVSFAMSNNQTVFNLVLDAWGMLGSAFAPLVLWLALGRQTSALSAITAIIMGMLIFSLFTYGGYLTNIYALTFGFLAGLATLVLSEYQEGKSKIYVK</sequence>
<comment type="function">
    <text evidence="14">Catalyzes the sodium-dependent uptake of extracellular L-proline.</text>
</comment>
<proteinExistence type="inferred from homology"/>
<evidence type="ECO:0000256" key="5">
    <source>
        <dbReference type="ARBA" id="ARBA00022692"/>
    </source>
</evidence>
<dbReference type="RefSeq" id="WP_275595302.1">
    <property type="nucleotide sequence ID" value="NZ_CP102381.1"/>
</dbReference>
<accession>A0ABY8CAT2</accession>
<feature type="transmembrane region" description="Helical" evidence="14">
    <location>
        <begin position="166"/>
        <end position="183"/>
    </location>
</feature>
<evidence type="ECO:0000256" key="13">
    <source>
        <dbReference type="RuleBase" id="RU362091"/>
    </source>
</evidence>
<evidence type="ECO:0000256" key="14">
    <source>
        <dbReference type="RuleBase" id="RU366012"/>
    </source>
</evidence>
<dbReference type="Gene3D" id="1.20.1730.10">
    <property type="entry name" value="Sodium/glucose cotransporter"/>
    <property type="match status" value="1"/>
</dbReference>
<keyword evidence="3 14" id="KW-0813">Transport</keyword>
<dbReference type="CDD" id="cd11475">
    <property type="entry name" value="SLC5sbd_PutP"/>
    <property type="match status" value="1"/>
</dbReference>
<evidence type="ECO:0000256" key="11">
    <source>
        <dbReference type="ARBA" id="ARBA00023201"/>
    </source>
</evidence>
<dbReference type="InterPro" id="IPR050277">
    <property type="entry name" value="Sodium:Solute_Symporter"/>
</dbReference>
<comment type="caution">
    <text evidence="14">Lacks conserved residue(s) required for the propagation of feature annotation.</text>
</comment>
<evidence type="ECO:0000256" key="3">
    <source>
        <dbReference type="ARBA" id="ARBA00022448"/>
    </source>
</evidence>
<keyword evidence="5 14" id="KW-0812">Transmembrane</keyword>
<feature type="transmembrane region" description="Helical" evidence="14">
    <location>
        <begin position="367"/>
        <end position="386"/>
    </location>
</feature>
<dbReference type="InterPro" id="IPR011851">
    <property type="entry name" value="Na/Pro_symporter"/>
</dbReference>
<feature type="transmembrane region" description="Helical" evidence="14">
    <location>
        <begin position="327"/>
        <end position="355"/>
    </location>
</feature>
<dbReference type="InterPro" id="IPR001734">
    <property type="entry name" value="Na/solute_symporter"/>
</dbReference>
<evidence type="ECO:0000256" key="12">
    <source>
        <dbReference type="ARBA" id="ARBA00033708"/>
    </source>
</evidence>
<evidence type="ECO:0000313" key="16">
    <source>
        <dbReference type="Proteomes" id="UP001222275"/>
    </source>
</evidence>
<evidence type="ECO:0000256" key="7">
    <source>
        <dbReference type="ARBA" id="ARBA00022989"/>
    </source>
</evidence>
<keyword evidence="6 14" id="KW-0769">Symport</keyword>
<protein>
    <recommendedName>
        <fullName evidence="14">Sodium/proline symporter</fullName>
    </recommendedName>
    <alternativeName>
        <fullName evidence="14">Proline permease</fullName>
    </alternativeName>
</protein>
<evidence type="ECO:0000313" key="15">
    <source>
        <dbReference type="EMBL" id="WEJ63049.1"/>
    </source>
</evidence>
<reference evidence="15 16" key="1">
    <citation type="submission" date="2022-06" db="EMBL/GenBank/DDBJ databases">
        <title>Thiomicrohabdus sp. nov, an obligately chemolithoautotrophic, sulfur-oxidizing bacterium isolated from beach of Guanyin Mountain. Amoy.</title>
        <authorList>
            <person name="Zhu H."/>
        </authorList>
    </citation>
    <scope>NUCLEOTIDE SEQUENCE [LARGE SCALE GENOMIC DNA]</scope>
    <source>
        <strain evidence="15 16">XGS-01</strain>
    </source>
</reference>
<evidence type="ECO:0000256" key="9">
    <source>
        <dbReference type="ARBA" id="ARBA00023065"/>
    </source>
</evidence>
<dbReference type="Proteomes" id="UP001222275">
    <property type="component" value="Chromosome"/>
</dbReference>
<dbReference type="PANTHER" id="PTHR48086">
    <property type="entry name" value="SODIUM/PROLINE SYMPORTER-RELATED"/>
    <property type="match status" value="1"/>
</dbReference>
<dbReference type="EMBL" id="CP102381">
    <property type="protein sequence ID" value="WEJ63049.1"/>
    <property type="molecule type" value="Genomic_DNA"/>
</dbReference>
<name>A0ABY8CAT2_9GAMM</name>
<comment type="subcellular location">
    <subcellularLocation>
        <location evidence="14">Cell inner membrane</location>
        <topology evidence="14">Multi-pass membrane protein</topology>
    </subcellularLocation>
    <subcellularLocation>
        <location evidence="1">Cell membrane</location>
        <topology evidence="1">Multi-pass membrane protein</topology>
    </subcellularLocation>
</comment>
<feature type="transmembrane region" description="Helical" evidence="14">
    <location>
        <begin position="128"/>
        <end position="146"/>
    </location>
</feature>
<keyword evidence="10 14" id="KW-0472">Membrane</keyword>
<keyword evidence="7 14" id="KW-1133">Transmembrane helix</keyword>
<feature type="transmembrane region" description="Helical" evidence="14">
    <location>
        <begin position="55"/>
        <end position="80"/>
    </location>
</feature>
<keyword evidence="14" id="KW-0029">Amino-acid transport</keyword>
<dbReference type="InterPro" id="IPR038377">
    <property type="entry name" value="Na/Glc_symporter_sf"/>
</dbReference>
<evidence type="ECO:0000256" key="4">
    <source>
        <dbReference type="ARBA" id="ARBA00022475"/>
    </source>
</evidence>
<feature type="transmembrane region" description="Helical" evidence="14">
    <location>
        <begin position="392"/>
        <end position="415"/>
    </location>
</feature>
<evidence type="ECO:0000256" key="2">
    <source>
        <dbReference type="ARBA" id="ARBA00006434"/>
    </source>
</evidence>
<keyword evidence="11 14" id="KW-0739">Sodium transport</keyword>
<comment type="similarity">
    <text evidence="2 13">Belongs to the sodium:solute symporter (SSF) (TC 2.A.21) family.</text>
</comment>
<dbReference type="PROSITE" id="PS50283">
    <property type="entry name" value="NA_SOLUT_SYMP_3"/>
    <property type="match status" value="1"/>
</dbReference>
<feature type="transmembrane region" description="Helical" evidence="14">
    <location>
        <begin position="448"/>
        <end position="467"/>
    </location>
</feature>
<evidence type="ECO:0000256" key="6">
    <source>
        <dbReference type="ARBA" id="ARBA00022847"/>
    </source>
</evidence>
<keyword evidence="14" id="KW-0997">Cell inner membrane</keyword>
<feature type="transmembrane region" description="Helical" evidence="14">
    <location>
        <begin position="422"/>
        <end position="442"/>
    </location>
</feature>
<evidence type="ECO:0000256" key="8">
    <source>
        <dbReference type="ARBA" id="ARBA00023053"/>
    </source>
</evidence>
<dbReference type="Pfam" id="PF00474">
    <property type="entry name" value="SSF"/>
    <property type="match status" value="1"/>
</dbReference>
<evidence type="ECO:0000256" key="10">
    <source>
        <dbReference type="ARBA" id="ARBA00023136"/>
    </source>
</evidence>
<evidence type="ECO:0000256" key="1">
    <source>
        <dbReference type="ARBA" id="ARBA00004651"/>
    </source>
</evidence>
<comment type="catalytic activity">
    <reaction evidence="12">
        <text>L-proline(in) + Na(+)(in) = L-proline(out) + Na(+)(out)</text>
        <dbReference type="Rhea" id="RHEA:28967"/>
        <dbReference type="ChEBI" id="CHEBI:29101"/>
        <dbReference type="ChEBI" id="CHEBI:60039"/>
    </reaction>
</comment>
<keyword evidence="9 14" id="KW-0406">Ion transport</keyword>
<gene>
    <name evidence="15" type="ORF">NR989_02025</name>
</gene>
<dbReference type="PANTHER" id="PTHR48086:SF3">
    <property type="entry name" value="SODIUM_PROLINE SYMPORTER"/>
    <property type="match status" value="1"/>
</dbReference>
<keyword evidence="4" id="KW-1003">Cell membrane</keyword>
<feature type="transmembrane region" description="Helical" evidence="14">
    <location>
        <begin position="239"/>
        <end position="259"/>
    </location>
</feature>
<organism evidence="15 16">
    <name type="scientific">Thiomicrorhabdus lithotrophica</name>
    <dbReference type="NCBI Taxonomy" id="2949997"/>
    <lineage>
        <taxon>Bacteria</taxon>
        <taxon>Pseudomonadati</taxon>
        <taxon>Pseudomonadota</taxon>
        <taxon>Gammaproteobacteria</taxon>
        <taxon>Thiotrichales</taxon>
        <taxon>Piscirickettsiaceae</taxon>
        <taxon>Thiomicrorhabdus</taxon>
    </lineage>
</organism>
<feature type="transmembrane region" description="Helical" evidence="14">
    <location>
        <begin position="280"/>
        <end position="304"/>
    </location>
</feature>
<keyword evidence="16" id="KW-1185">Reference proteome</keyword>
<keyword evidence="8 14" id="KW-0915">Sodium</keyword>
<feature type="transmembrane region" description="Helical" evidence="14">
    <location>
        <begin position="195"/>
        <end position="212"/>
    </location>
</feature>